<sequence length="77" mass="8895">MDMNMSEMDVPEERIQETTSWPDLAISLYDRLTGRGAEIIYDFEDMEVEVPSGTGEDAEHAQWRVDGTVRVTTRERE</sequence>
<organism evidence="1 2">
    <name type="scientific">Haloquadratum walsbyi J07HQW1</name>
    <dbReference type="NCBI Taxonomy" id="1238424"/>
    <lineage>
        <taxon>Archaea</taxon>
        <taxon>Methanobacteriati</taxon>
        <taxon>Methanobacteriota</taxon>
        <taxon>Stenosarchaea group</taxon>
        <taxon>Halobacteria</taxon>
        <taxon>Halobacteriales</taxon>
        <taxon>Haloferacaceae</taxon>
        <taxon>Haloquadratum</taxon>
    </lineage>
</organism>
<name>U1MMP4_9EURY</name>
<accession>U1MMP4</accession>
<protein>
    <submittedName>
        <fullName evidence="1">Uncharacterized protein</fullName>
    </submittedName>
</protein>
<proteinExistence type="predicted"/>
<gene>
    <name evidence="1" type="ORF">J07HQW1_01066</name>
</gene>
<reference evidence="1 2" key="1">
    <citation type="journal article" date="2013" name="PLoS ONE">
        <title>Assembly-driven community genomics of a hypersaline microbial ecosystem.</title>
        <authorList>
            <person name="Podell S."/>
            <person name="Ugalde J.A."/>
            <person name="Narasingarao P."/>
            <person name="Banfield J.F."/>
            <person name="Heidelberg K.B."/>
            <person name="Allen E.E."/>
        </authorList>
    </citation>
    <scope>NUCLEOTIDE SEQUENCE [LARGE SCALE GENOMIC DNA]</scope>
    <source>
        <strain evidence="2">J07HQW1</strain>
    </source>
</reference>
<evidence type="ECO:0000313" key="2">
    <source>
        <dbReference type="Proteomes" id="UP000030649"/>
    </source>
</evidence>
<dbReference type="STRING" id="1238424.J07HQW1_01066"/>
<dbReference type="Proteomes" id="UP000030649">
    <property type="component" value="Unassembled WGS sequence"/>
</dbReference>
<evidence type="ECO:0000313" key="1">
    <source>
        <dbReference type="EMBL" id="ERG91034.1"/>
    </source>
</evidence>
<dbReference type="AlphaFoldDB" id="U1MMP4"/>
<dbReference type="EMBL" id="KE356560">
    <property type="protein sequence ID" value="ERG91034.1"/>
    <property type="molecule type" value="Genomic_DNA"/>
</dbReference>
<dbReference type="HOGENOM" id="CLU_179752_1_0_2"/>